<dbReference type="InterPro" id="IPR054585">
    <property type="entry name" value="NDH2-like_C"/>
</dbReference>
<dbReference type="SUPFAM" id="SSF51905">
    <property type="entry name" value="FAD/NAD(P)-binding domain"/>
    <property type="match status" value="2"/>
</dbReference>
<dbReference type="EC" id="1.6.5.9" evidence="2"/>
<keyword evidence="9" id="KW-1133">Transmembrane helix</keyword>
<keyword evidence="9" id="KW-0472">Membrane</keyword>
<evidence type="ECO:0000256" key="7">
    <source>
        <dbReference type="ARBA" id="ARBA00023027"/>
    </source>
</evidence>
<feature type="transmembrane region" description="Helical" evidence="9">
    <location>
        <begin position="369"/>
        <end position="389"/>
    </location>
</feature>
<organism evidence="12">
    <name type="scientific">uncultured Acetobacteraceae bacterium</name>
    <dbReference type="NCBI Taxonomy" id="169975"/>
    <lineage>
        <taxon>Bacteria</taxon>
        <taxon>Pseudomonadati</taxon>
        <taxon>Pseudomonadota</taxon>
        <taxon>Alphaproteobacteria</taxon>
        <taxon>Acetobacterales</taxon>
        <taxon>Acetobacteraceae</taxon>
        <taxon>environmental samples</taxon>
    </lineage>
</organism>
<dbReference type="GO" id="GO:0050136">
    <property type="term" value="F:NADH dehydrogenase (quinone) (non-electrogenic) activity"/>
    <property type="evidence" value="ECO:0007669"/>
    <property type="project" value="UniProtKB-EC"/>
</dbReference>
<dbReference type="EMBL" id="CADCTL010000166">
    <property type="protein sequence ID" value="CAA9255610.1"/>
    <property type="molecule type" value="Genomic_DNA"/>
</dbReference>
<dbReference type="InterPro" id="IPR023753">
    <property type="entry name" value="FAD/NAD-binding_dom"/>
</dbReference>
<name>A0A6J4IL81_9PROT</name>
<evidence type="ECO:0000256" key="4">
    <source>
        <dbReference type="ARBA" id="ARBA00022827"/>
    </source>
</evidence>
<dbReference type="InterPro" id="IPR045024">
    <property type="entry name" value="NDH-2"/>
</dbReference>
<evidence type="ECO:0000256" key="3">
    <source>
        <dbReference type="ARBA" id="ARBA00022630"/>
    </source>
</evidence>
<evidence type="ECO:0000256" key="9">
    <source>
        <dbReference type="SAM" id="Phobius"/>
    </source>
</evidence>
<evidence type="ECO:0000256" key="5">
    <source>
        <dbReference type="ARBA" id="ARBA00022946"/>
    </source>
</evidence>
<accession>A0A6J4IL81</accession>
<evidence type="ECO:0000313" key="12">
    <source>
        <dbReference type="EMBL" id="CAA9255610.1"/>
    </source>
</evidence>
<proteinExistence type="inferred from homology"/>
<dbReference type="AlphaFoldDB" id="A0A6J4IL81"/>
<evidence type="ECO:0000256" key="1">
    <source>
        <dbReference type="ARBA" id="ARBA00005272"/>
    </source>
</evidence>
<dbReference type="PANTHER" id="PTHR43706:SF47">
    <property type="entry name" value="EXTERNAL NADH-UBIQUINONE OXIDOREDUCTASE 1, MITOCHONDRIAL-RELATED"/>
    <property type="match status" value="1"/>
</dbReference>
<dbReference type="Pfam" id="PF07992">
    <property type="entry name" value="Pyr_redox_2"/>
    <property type="match status" value="1"/>
</dbReference>
<evidence type="ECO:0000259" key="10">
    <source>
        <dbReference type="Pfam" id="PF07992"/>
    </source>
</evidence>
<keyword evidence="4" id="KW-0274">FAD</keyword>
<keyword evidence="5" id="KW-0809">Transit peptide</keyword>
<dbReference type="InterPro" id="IPR036188">
    <property type="entry name" value="FAD/NAD-bd_sf"/>
</dbReference>
<evidence type="ECO:0000256" key="8">
    <source>
        <dbReference type="ARBA" id="ARBA00047599"/>
    </source>
</evidence>
<gene>
    <name evidence="12" type="ORF">AVDCRST_MAG04-2410</name>
</gene>
<dbReference type="Pfam" id="PF22366">
    <property type="entry name" value="NDH2_C"/>
    <property type="match status" value="1"/>
</dbReference>
<feature type="domain" description="External alternative NADH-ubiquinone oxidoreductase-like C-terminal" evidence="11">
    <location>
        <begin position="350"/>
        <end position="406"/>
    </location>
</feature>
<keyword evidence="9" id="KW-0812">Transmembrane</keyword>
<keyword evidence="6 12" id="KW-0560">Oxidoreductase</keyword>
<evidence type="ECO:0000256" key="6">
    <source>
        <dbReference type="ARBA" id="ARBA00023002"/>
    </source>
</evidence>
<sequence>MAGPAKPFRVVILGAGFGGLEAARALARSPVEITLVDRQNHHLFQPLLYQVATAALSPGDIAWPVRTVFRRQRNLAVVMAEATGVDTQARVVRAGDGLAIPYDALLLATGATHSYFGHDEWAPVAPGLKTIEDATDIRRRLLLAFERAEVTADEAERRRLLTFVVVGAGPTGVELAGAMVELARHAMPREFRRIDPAMARVVLIEAGPRVLPSFPEELSAVAHASLERMGVQVLTGTRVTHCGPDGVECGAERIGASTIVWAAGVVASPAGAWIDAERDRQGRIPVGPDLTVPGRPDIFAVGDLVTAKDGSGRPVPGTAPGAKQMGRHVGRVLAARAAGKPAPPPFSYRHHGDLATIGRRSAVVELGKIRLTGFVGWVFWCVAHIWYLVGFRSRVVVSFEWLWSYLTFQRGARLITGREPRGGNAVPIPGQARAPGQFRAAGEEAAAAQPTPAALRAV</sequence>
<protein>
    <recommendedName>
        <fullName evidence="2">NADH:ubiquinone reductase (non-electrogenic)</fullName>
        <ecNumber evidence="2">1.6.5.9</ecNumber>
    </recommendedName>
</protein>
<comment type="catalytic activity">
    <reaction evidence="8">
        <text>a quinone + NADH + H(+) = a quinol + NAD(+)</text>
        <dbReference type="Rhea" id="RHEA:46160"/>
        <dbReference type="ChEBI" id="CHEBI:15378"/>
        <dbReference type="ChEBI" id="CHEBI:24646"/>
        <dbReference type="ChEBI" id="CHEBI:57540"/>
        <dbReference type="ChEBI" id="CHEBI:57945"/>
        <dbReference type="ChEBI" id="CHEBI:132124"/>
        <dbReference type="EC" id="1.6.5.9"/>
    </reaction>
</comment>
<keyword evidence="7" id="KW-0520">NAD</keyword>
<dbReference type="PRINTS" id="PR00411">
    <property type="entry name" value="PNDRDTASEI"/>
</dbReference>
<dbReference type="PRINTS" id="PR00368">
    <property type="entry name" value="FADPNR"/>
</dbReference>
<dbReference type="Gene3D" id="3.50.50.100">
    <property type="match status" value="1"/>
</dbReference>
<feature type="domain" description="FAD/NAD(P)-binding" evidence="10">
    <location>
        <begin position="8"/>
        <end position="326"/>
    </location>
</feature>
<evidence type="ECO:0000259" key="11">
    <source>
        <dbReference type="Pfam" id="PF22366"/>
    </source>
</evidence>
<comment type="similarity">
    <text evidence="1">Belongs to the NADH dehydrogenase family.</text>
</comment>
<evidence type="ECO:0000256" key="2">
    <source>
        <dbReference type="ARBA" id="ARBA00012637"/>
    </source>
</evidence>
<reference evidence="12" key="1">
    <citation type="submission" date="2020-02" db="EMBL/GenBank/DDBJ databases">
        <authorList>
            <person name="Meier V. D."/>
        </authorList>
    </citation>
    <scope>NUCLEOTIDE SEQUENCE</scope>
    <source>
        <strain evidence="12">AVDCRST_MAG04</strain>
    </source>
</reference>
<keyword evidence="3" id="KW-0285">Flavoprotein</keyword>
<dbReference type="PANTHER" id="PTHR43706">
    <property type="entry name" value="NADH DEHYDROGENASE"/>
    <property type="match status" value="1"/>
</dbReference>